<sequence>MTLAMRLTALTAALSSTSAFAILPGGTVPEPGSLPLVVLAGVAAVVVARFIKRK</sequence>
<evidence type="ECO:0000313" key="5">
    <source>
        <dbReference type="Proteomes" id="UP001365405"/>
    </source>
</evidence>
<evidence type="ECO:0000313" key="4">
    <source>
        <dbReference type="EMBL" id="MEK8050001.1"/>
    </source>
</evidence>
<feature type="signal peptide" evidence="2">
    <location>
        <begin position="1"/>
        <end position="21"/>
    </location>
</feature>
<keyword evidence="1" id="KW-1133">Transmembrane helix</keyword>
<keyword evidence="5" id="KW-1185">Reference proteome</keyword>
<name>A0ABU9CE94_9BURK</name>
<evidence type="ECO:0000259" key="3">
    <source>
        <dbReference type="Pfam" id="PF07589"/>
    </source>
</evidence>
<comment type="caution">
    <text evidence="4">The sequence shown here is derived from an EMBL/GenBank/DDBJ whole genome shotgun (WGS) entry which is preliminary data.</text>
</comment>
<evidence type="ECO:0000256" key="1">
    <source>
        <dbReference type="SAM" id="Phobius"/>
    </source>
</evidence>
<feature type="domain" description="Ice-binding protein C-terminal" evidence="3">
    <location>
        <begin position="27"/>
        <end position="52"/>
    </location>
</feature>
<dbReference type="InterPro" id="IPR013424">
    <property type="entry name" value="Ice-binding_C"/>
</dbReference>
<keyword evidence="1" id="KW-0472">Membrane</keyword>
<dbReference type="RefSeq" id="WP_341409670.1">
    <property type="nucleotide sequence ID" value="NZ_JBBUTH010000003.1"/>
</dbReference>
<dbReference type="Proteomes" id="UP001365405">
    <property type="component" value="Unassembled WGS sequence"/>
</dbReference>
<keyword evidence="1" id="KW-0812">Transmembrane</keyword>
<gene>
    <name evidence="4" type="ORF">AACH10_07110</name>
</gene>
<feature type="chain" id="PRO_5047535762" evidence="2">
    <location>
        <begin position="22"/>
        <end position="54"/>
    </location>
</feature>
<proteinExistence type="predicted"/>
<dbReference type="EMBL" id="JBBUTH010000003">
    <property type="protein sequence ID" value="MEK8050001.1"/>
    <property type="molecule type" value="Genomic_DNA"/>
</dbReference>
<keyword evidence="2" id="KW-0732">Signal</keyword>
<feature type="transmembrane region" description="Helical" evidence="1">
    <location>
        <begin position="31"/>
        <end position="51"/>
    </location>
</feature>
<dbReference type="Pfam" id="PF07589">
    <property type="entry name" value="PEP-CTERM"/>
    <property type="match status" value="1"/>
</dbReference>
<protein>
    <submittedName>
        <fullName evidence="4">PEP-CTERM sorting domain-containing protein</fullName>
    </submittedName>
</protein>
<reference evidence="4 5" key="1">
    <citation type="submission" date="2024-04" db="EMBL/GenBank/DDBJ databases">
        <title>Novel species of the genus Ideonella isolated from streams.</title>
        <authorList>
            <person name="Lu H."/>
        </authorList>
    </citation>
    <scope>NUCLEOTIDE SEQUENCE [LARGE SCALE GENOMIC DNA]</scope>
    <source>
        <strain evidence="4 5">DXS22W</strain>
    </source>
</reference>
<organism evidence="4 5">
    <name type="scientific">Pseudaquabacterium inlustre</name>
    <dbReference type="NCBI Taxonomy" id="2984192"/>
    <lineage>
        <taxon>Bacteria</taxon>
        <taxon>Pseudomonadati</taxon>
        <taxon>Pseudomonadota</taxon>
        <taxon>Betaproteobacteria</taxon>
        <taxon>Burkholderiales</taxon>
        <taxon>Sphaerotilaceae</taxon>
        <taxon>Pseudaquabacterium</taxon>
    </lineage>
</organism>
<dbReference type="NCBIfam" id="TIGR02595">
    <property type="entry name" value="PEP_CTERM"/>
    <property type="match status" value="1"/>
</dbReference>
<accession>A0ABU9CE94</accession>
<evidence type="ECO:0000256" key="2">
    <source>
        <dbReference type="SAM" id="SignalP"/>
    </source>
</evidence>